<reference evidence="1" key="1">
    <citation type="submission" date="2020-08" db="EMBL/GenBank/DDBJ databases">
        <title>Genome public.</title>
        <authorList>
            <person name="Liu C."/>
            <person name="Sun Q."/>
        </authorList>
    </citation>
    <scope>NUCLEOTIDE SEQUENCE</scope>
    <source>
        <strain evidence="1">NSJ-42</strain>
    </source>
</reference>
<accession>A0A8I0A608</accession>
<keyword evidence="2" id="KW-1185">Reference proteome</keyword>
<name>A0A8I0A608_9CLOT</name>
<dbReference type="AlphaFoldDB" id="A0A8I0A608"/>
<dbReference type="RefSeq" id="WP_022211363.1">
    <property type="nucleotide sequence ID" value="NZ_JACOOQ010000005.1"/>
</dbReference>
<sequence length="146" mass="17633">MGQEKKIKDFKFLCLKNDYFKIGIREERLRNDILLVKFDDDTTICRMYMNNTHAYVQFPYNKTMLNEIRCNTWTLDNIGRGSGIFLKSQRDGKSFREVLKWYDVNNKGYDYTIHDSRKDMISKEEYDKKRKLYIRKHPLSNTSYAV</sequence>
<protein>
    <submittedName>
        <fullName evidence="1">Uncharacterized protein</fullName>
    </submittedName>
</protein>
<dbReference type="EMBL" id="JACOOQ010000005">
    <property type="protein sequence ID" value="MBC5639720.1"/>
    <property type="molecule type" value="Genomic_DNA"/>
</dbReference>
<proteinExistence type="predicted"/>
<evidence type="ECO:0000313" key="2">
    <source>
        <dbReference type="Proteomes" id="UP000662088"/>
    </source>
</evidence>
<organism evidence="1 2">
    <name type="scientific">Clostridium lentum</name>
    <dbReference type="NCBI Taxonomy" id="2763037"/>
    <lineage>
        <taxon>Bacteria</taxon>
        <taxon>Bacillati</taxon>
        <taxon>Bacillota</taxon>
        <taxon>Clostridia</taxon>
        <taxon>Eubacteriales</taxon>
        <taxon>Clostridiaceae</taxon>
        <taxon>Clostridium</taxon>
    </lineage>
</organism>
<dbReference type="Proteomes" id="UP000662088">
    <property type="component" value="Unassembled WGS sequence"/>
</dbReference>
<comment type="caution">
    <text evidence="1">The sequence shown here is derived from an EMBL/GenBank/DDBJ whole genome shotgun (WGS) entry which is preliminary data.</text>
</comment>
<gene>
    <name evidence="1" type="ORF">H8R92_04605</name>
</gene>
<evidence type="ECO:0000313" key="1">
    <source>
        <dbReference type="EMBL" id="MBC5639720.1"/>
    </source>
</evidence>